<reference evidence="5" key="1">
    <citation type="journal article" date="2019" name="bioRxiv">
        <title>The Genome of the Zebra Mussel, Dreissena polymorpha: A Resource for Invasive Species Research.</title>
        <authorList>
            <person name="McCartney M.A."/>
            <person name="Auch B."/>
            <person name="Kono T."/>
            <person name="Mallez S."/>
            <person name="Zhang Y."/>
            <person name="Obille A."/>
            <person name="Becker A."/>
            <person name="Abrahante J.E."/>
            <person name="Garbe J."/>
            <person name="Badalamenti J.P."/>
            <person name="Herman A."/>
            <person name="Mangelson H."/>
            <person name="Liachko I."/>
            <person name="Sullivan S."/>
            <person name="Sone E.D."/>
            <person name="Koren S."/>
            <person name="Silverstein K.A.T."/>
            <person name="Beckman K.B."/>
            <person name="Gohl D.M."/>
        </authorList>
    </citation>
    <scope>NUCLEOTIDE SEQUENCE</scope>
    <source>
        <strain evidence="5">Duluth1</strain>
        <tissue evidence="5">Whole animal</tissue>
    </source>
</reference>
<keyword evidence="2" id="KW-0862">Zinc</keyword>
<feature type="non-terminal residue" evidence="5">
    <location>
        <position position="1"/>
    </location>
</feature>
<sequence>MQGEDGSEEKKYTSVRPKRYNRKIKLTPYSTRTVPTPFDSEHVILQNTNTNIEAEPSTSSQVCEQSNVHQHEKLAEDSNCEKNLDFGKTIKELLEEVNAYNEIIDEVPEICEDTELLSDNEGSDCEIGDSFDFEDNTHTSTEDVPLEDRPIYSGHSMTVGTSLLLILLYTITHEISGSQLSDLLVLIGLHCAEEHPGLKKGSIELIHEGSIELIHEGSIELIHGVNEQLLARIHEKTAGLQRILDQDLRAENLARFSTSCPHLDVAARNSPLPVIDEADISRSMVDLLDDNTDDCRDGPSSVCSGDTYSSSTPNLADNPVQVTVDGTTLESSSDFGLQAQEYDQCLTDYNNGNVQQVRHRSPLLVRQNGQETAANNMLIHGSKSAQLTPDEDDTDDDSFQNYGSVGYLNSPSDPYRRQLHSVSDVADGKAASLKRDGMSRGSANKNRYSADIETMMRSSKDSPEAMSPMGSGVRSSIHGFMHNKITKAFSMSSIPAATNAEKGKGGTYKGSDKHAQFHNGGKIPEEDYDNPDRHPNSLSHKKQKPEITLLDFLNDSSNFTDSTISLSQKTKEKDEKKRKGGVFSRFNSYRSKTKKNKDKEGKENKNRSSQHRFVSVSFSNATRCDVCHKVLNNKPALRCQSCELNVHESSCKENLTPCDKSRLKGQVPRQSSTENEAMIGGPEPIVSGLVNHSRSASFRDNTTRVPAVYVGSVSQPLYGAEPPLQPEVAKMYTSQDKGQRKSLPSPSRAIVEEEGDSGNVSRLSPIHASADSITRSTESLDEVD</sequence>
<evidence type="ECO:0000313" key="5">
    <source>
        <dbReference type="EMBL" id="KAH3841173.1"/>
    </source>
</evidence>
<comment type="caution">
    <text evidence="5">The sequence shown here is derived from an EMBL/GenBank/DDBJ whole genome shotgun (WGS) entry which is preliminary data.</text>
</comment>
<dbReference type="InterPro" id="IPR046349">
    <property type="entry name" value="C1-like_sf"/>
</dbReference>
<dbReference type="SMART" id="SM00109">
    <property type="entry name" value="C1"/>
    <property type="match status" value="1"/>
</dbReference>
<feature type="region of interest" description="Disordered" evidence="3">
    <location>
        <begin position="662"/>
        <end position="682"/>
    </location>
</feature>
<feature type="region of interest" description="Disordered" evidence="3">
    <location>
        <begin position="569"/>
        <end position="611"/>
    </location>
</feature>
<dbReference type="InterPro" id="IPR002219">
    <property type="entry name" value="PKC_DAG/PE"/>
</dbReference>
<dbReference type="EMBL" id="JAIWYP010000004">
    <property type="protein sequence ID" value="KAH3841173.1"/>
    <property type="molecule type" value="Genomic_DNA"/>
</dbReference>
<proteinExistence type="predicted"/>
<feature type="domain" description="Phorbol-ester/DAG-type" evidence="4">
    <location>
        <begin position="610"/>
        <end position="658"/>
    </location>
</feature>
<dbReference type="PROSITE" id="PS50081">
    <property type="entry name" value="ZF_DAG_PE_2"/>
    <property type="match status" value="1"/>
</dbReference>
<dbReference type="Pfam" id="PF00130">
    <property type="entry name" value="C1_1"/>
    <property type="match status" value="1"/>
</dbReference>
<protein>
    <recommendedName>
        <fullName evidence="4">Phorbol-ester/DAG-type domain-containing protein</fullName>
    </recommendedName>
</protein>
<dbReference type="GO" id="GO:0035023">
    <property type="term" value="P:regulation of Rho protein signal transduction"/>
    <property type="evidence" value="ECO:0007669"/>
    <property type="project" value="TreeGrafter"/>
</dbReference>
<evidence type="ECO:0000259" key="4">
    <source>
        <dbReference type="PROSITE" id="PS50081"/>
    </source>
</evidence>
<dbReference type="CDD" id="cd20815">
    <property type="entry name" value="C1_p190RhoGEF-like"/>
    <property type="match status" value="1"/>
</dbReference>
<feature type="compositionally biased region" description="Basic and acidic residues" evidence="3">
    <location>
        <begin position="597"/>
        <end position="606"/>
    </location>
</feature>
<reference evidence="5" key="2">
    <citation type="submission" date="2020-11" db="EMBL/GenBank/DDBJ databases">
        <authorList>
            <person name="McCartney M.A."/>
            <person name="Auch B."/>
            <person name="Kono T."/>
            <person name="Mallez S."/>
            <person name="Becker A."/>
            <person name="Gohl D.M."/>
            <person name="Silverstein K.A.T."/>
            <person name="Koren S."/>
            <person name="Bechman K.B."/>
            <person name="Herman A."/>
            <person name="Abrahante J.E."/>
            <person name="Garbe J."/>
        </authorList>
    </citation>
    <scope>NUCLEOTIDE SEQUENCE</scope>
    <source>
        <strain evidence="5">Duluth1</strain>
        <tissue evidence="5">Whole animal</tissue>
    </source>
</reference>
<dbReference type="GO" id="GO:0046872">
    <property type="term" value="F:metal ion binding"/>
    <property type="evidence" value="ECO:0007669"/>
    <property type="project" value="UniProtKB-KW"/>
</dbReference>
<dbReference type="InterPro" id="IPR051632">
    <property type="entry name" value="Rho_GEF"/>
</dbReference>
<evidence type="ECO:0000256" key="3">
    <source>
        <dbReference type="SAM" id="MobiDB-lite"/>
    </source>
</evidence>
<evidence type="ECO:0000256" key="1">
    <source>
        <dbReference type="ARBA" id="ARBA00022723"/>
    </source>
</evidence>
<keyword evidence="1" id="KW-0479">Metal-binding</keyword>
<dbReference type="Proteomes" id="UP000828390">
    <property type="component" value="Unassembled WGS sequence"/>
</dbReference>
<dbReference type="AlphaFoldDB" id="A0A9D4KKF4"/>
<evidence type="ECO:0000313" key="6">
    <source>
        <dbReference type="Proteomes" id="UP000828390"/>
    </source>
</evidence>
<feature type="region of interest" description="Disordered" evidence="3">
    <location>
        <begin position="732"/>
        <end position="784"/>
    </location>
</feature>
<gene>
    <name evidence="5" type="ORF">DPMN_114631</name>
</gene>
<accession>A0A9D4KKF4</accession>
<name>A0A9D4KKF4_DREPO</name>
<keyword evidence="6" id="KW-1185">Reference proteome</keyword>
<organism evidence="5 6">
    <name type="scientific">Dreissena polymorpha</name>
    <name type="common">Zebra mussel</name>
    <name type="synonym">Mytilus polymorpha</name>
    <dbReference type="NCBI Taxonomy" id="45954"/>
    <lineage>
        <taxon>Eukaryota</taxon>
        <taxon>Metazoa</taxon>
        <taxon>Spiralia</taxon>
        <taxon>Lophotrochozoa</taxon>
        <taxon>Mollusca</taxon>
        <taxon>Bivalvia</taxon>
        <taxon>Autobranchia</taxon>
        <taxon>Heteroconchia</taxon>
        <taxon>Euheterodonta</taxon>
        <taxon>Imparidentia</taxon>
        <taxon>Neoheterodontei</taxon>
        <taxon>Myida</taxon>
        <taxon>Dreissenoidea</taxon>
        <taxon>Dreissenidae</taxon>
        <taxon>Dreissena</taxon>
    </lineage>
</organism>
<evidence type="ECO:0000256" key="2">
    <source>
        <dbReference type="ARBA" id="ARBA00022833"/>
    </source>
</evidence>
<dbReference type="SUPFAM" id="SSF57889">
    <property type="entry name" value="Cysteine-rich domain"/>
    <property type="match status" value="1"/>
</dbReference>
<dbReference type="PANTHER" id="PTHR13944:SF21">
    <property type="entry name" value="CYSTS, ISOFORM C"/>
    <property type="match status" value="1"/>
</dbReference>
<feature type="region of interest" description="Disordered" evidence="3">
    <location>
        <begin position="423"/>
        <end position="444"/>
    </location>
</feature>
<feature type="region of interest" description="Disordered" evidence="3">
    <location>
        <begin position="500"/>
        <end position="545"/>
    </location>
</feature>
<dbReference type="PANTHER" id="PTHR13944">
    <property type="entry name" value="AGAP007712-PA"/>
    <property type="match status" value="1"/>
</dbReference>
<dbReference type="Gene3D" id="3.30.60.20">
    <property type="match status" value="1"/>
</dbReference>